<organism evidence="2 3">
    <name type="scientific">Gymnopus androsaceus JB14</name>
    <dbReference type="NCBI Taxonomy" id="1447944"/>
    <lineage>
        <taxon>Eukaryota</taxon>
        <taxon>Fungi</taxon>
        <taxon>Dikarya</taxon>
        <taxon>Basidiomycota</taxon>
        <taxon>Agaricomycotina</taxon>
        <taxon>Agaricomycetes</taxon>
        <taxon>Agaricomycetidae</taxon>
        <taxon>Agaricales</taxon>
        <taxon>Marasmiineae</taxon>
        <taxon>Omphalotaceae</taxon>
        <taxon>Gymnopus</taxon>
    </lineage>
</organism>
<dbReference type="AlphaFoldDB" id="A0A6A4I1J4"/>
<feature type="transmembrane region" description="Helical" evidence="1">
    <location>
        <begin position="87"/>
        <end position="109"/>
    </location>
</feature>
<dbReference type="EMBL" id="ML769418">
    <property type="protein sequence ID" value="KAE9404241.1"/>
    <property type="molecule type" value="Genomic_DNA"/>
</dbReference>
<protein>
    <submittedName>
        <fullName evidence="2">Uncharacterized protein</fullName>
    </submittedName>
</protein>
<name>A0A6A4I1J4_9AGAR</name>
<keyword evidence="3" id="KW-1185">Reference proteome</keyword>
<reference evidence="2" key="1">
    <citation type="journal article" date="2019" name="Environ. Microbiol.">
        <title>Fungal ecological strategies reflected in gene transcription - a case study of two litter decomposers.</title>
        <authorList>
            <person name="Barbi F."/>
            <person name="Kohler A."/>
            <person name="Barry K."/>
            <person name="Baskaran P."/>
            <person name="Daum C."/>
            <person name="Fauchery L."/>
            <person name="Ihrmark K."/>
            <person name="Kuo A."/>
            <person name="LaButti K."/>
            <person name="Lipzen A."/>
            <person name="Morin E."/>
            <person name="Grigoriev I.V."/>
            <person name="Henrissat B."/>
            <person name="Lindahl B."/>
            <person name="Martin F."/>
        </authorList>
    </citation>
    <scope>NUCLEOTIDE SEQUENCE</scope>
    <source>
        <strain evidence="2">JB14</strain>
    </source>
</reference>
<gene>
    <name evidence="2" type="ORF">BT96DRAFT_433650</name>
</gene>
<sequence length="110" mass="12190">MGIVLRILLEKKRGTELQLIPMNTMRVAIKPSSAGGINVIRELNLARKHPEARILFSGCIQSEYRMTRLVSGGFDAFFVSLEVQGCFAGLLLSTLELFAGVFQVFFLALI</sequence>
<evidence type="ECO:0000256" key="1">
    <source>
        <dbReference type="SAM" id="Phobius"/>
    </source>
</evidence>
<dbReference type="Proteomes" id="UP000799118">
    <property type="component" value="Unassembled WGS sequence"/>
</dbReference>
<proteinExistence type="predicted"/>
<keyword evidence="1" id="KW-0812">Transmembrane</keyword>
<accession>A0A6A4I1J4</accession>
<evidence type="ECO:0000313" key="3">
    <source>
        <dbReference type="Proteomes" id="UP000799118"/>
    </source>
</evidence>
<keyword evidence="1" id="KW-1133">Transmembrane helix</keyword>
<keyword evidence="1" id="KW-0472">Membrane</keyword>
<evidence type="ECO:0000313" key="2">
    <source>
        <dbReference type="EMBL" id="KAE9404241.1"/>
    </source>
</evidence>